<evidence type="ECO:0000313" key="1">
    <source>
        <dbReference type="EMBL" id="DAE21382.1"/>
    </source>
</evidence>
<accession>A0A8S5QQ84</accession>
<protein>
    <submittedName>
        <fullName evidence="1">Uncharacterized protein</fullName>
    </submittedName>
</protein>
<proteinExistence type="predicted"/>
<name>A0A8S5QQ84_9CAUD</name>
<dbReference type="EMBL" id="BK015711">
    <property type="protein sequence ID" value="DAE21382.1"/>
    <property type="molecule type" value="Genomic_DNA"/>
</dbReference>
<organism evidence="1">
    <name type="scientific">Siphoviridae sp. ctE6L85</name>
    <dbReference type="NCBI Taxonomy" id="2826202"/>
    <lineage>
        <taxon>Viruses</taxon>
        <taxon>Duplodnaviria</taxon>
        <taxon>Heunggongvirae</taxon>
        <taxon>Uroviricota</taxon>
        <taxon>Caudoviricetes</taxon>
    </lineage>
</organism>
<reference evidence="1" key="1">
    <citation type="journal article" date="2021" name="Proc. Natl. Acad. Sci. U.S.A.">
        <title>A Catalog of Tens of Thousands of Viruses from Human Metagenomes Reveals Hidden Associations with Chronic Diseases.</title>
        <authorList>
            <person name="Tisza M.J."/>
            <person name="Buck C.B."/>
        </authorList>
    </citation>
    <scope>NUCLEOTIDE SEQUENCE</scope>
    <source>
        <strain evidence="1">CtE6L85</strain>
    </source>
</reference>
<sequence length="102" mass="11459">MTKKIITTYTEYDEDGKIKSQSVTETPYPEDDCDLDCECCDGAEADEDDDDAVYQLTPKGIACLALLRTGLVESIEDPRIDGFWELFQADMDALGYTQEVEE</sequence>